<dbReference type="GO" id="GO:0042742">
    <property type="term" value="P:defense response to bacterium"/>
    <property type="evidence" value="ECO:0007669"/>
    <property type="project" value="UniProtKB-KW"/>
</dbReference>
<name>A0A8C9G335_PAVCR</name>
<keyword evidence="4" id="KW-0964">Secreted</keyword>
<evidence type="ECO:0000256" key="3">
    <source>
        <dbReference type="ARBA" id="ARBA00007371"/>
    </source>
</evidence>
<evidence type="ECO:0000313" key="13">
    <source>
        <dbReference type="Proteomes" id="UP000694428"/>
    </source>
</evidence>
<dbReference type="PANTHER" id="PTHR20515">
    <property type="entry name" value="BETA-DEFENSIN"/>
    <property type="match status" value="1"/>
</dbReference>
<dbReference type="Proteomes" id="UP000694428">
    <property type="component" value="Unplaced"/>
</dbReference>
<dbReference type="SUPFAM" id="SSF57392">
    <property type="entry name" value="Defensin-like"/>
    <property type="match status" value="1"/>
</dbReference>
<evidence type="ECO:0000313" key="12">
    <source>
        <dbReference type="Ensembl" id="ENSPSTP00000021615.1"/>
    </source>
</evidence>
<keyword evidence="10" id="KW-0812">Transmembrane</keyword>
<keyword evidence="8" id="KW-0044">Antibiotic</keyword>
<feature type="domain" description="Beta-defensin-like" evidence="11">
    <location>
        <begin position="72"/>
        <end position="104"/>
    </location>
</feature>
<dbReference type="Ensembl" id="ENSPSTT00000022696.1">
    <property type="protein sequence ID" value="ENSPSTP00000021615.1"/>
    <property type="gene ID" value="ENSPSTG00000015781.1"/>
</dbReference>
<organism evidence="12 13">
    <name type="scientific">Pavo cristatus</name>
    <name type="common">Indian peafowl</name>
    <name type="synonym">Blue peafowl</name>
    <dbReference type="NCBI Taxonomy" id="9049"/>
    <lineage>
        <taxon>Eukaryota</taxon>
        <taxon>Metazoa</taxon>
        <taxon>Chordata</taxon>
        <taxon>Craniata</taxon>
        <taxon>Vertebrata</taxon>
        <taxon>Euteleostomi</taxon>
        <taxon>Archelosauria</taxon>
        <taxon>Archosauria</taxon>
        <taxon>Dinosauria</taxon>
        <taxon>Saurischia</taxon>
        <taxon>Theropoda</taxon>
        <taxon>Coelurosauria</taxon>
        <taxon>Aves</taxon>
        <taxon>Neognathae</taxon>
        <taxon>Galloanserae</taxon>
        <taxon>Galliformes</taxon>
        <taxon>Phasianidae</taxon>
        <taxon>Phasianinae</taxon>
        <taxon>Pavo</taxon>
    </lineage>
</organism>
<keyword evidence="13" id="KW-1185">Reference proteome</keyword>
<dbReference type="PANTHER" id="PTHR20515:SF20">
    <property type="entry name" value="GALLINACIN-1-RELATED"/>
    <property type="match status" value="1"/>
</dbReference>
<evidence type="ECO:0000256" key="2">
    <source>
        <dbReference type="ARBA" id="ARBA00004613"/>
    </source>
</evidence>
<reference evidence="12" key="2">
    <citation type="submission" date="2025-09" db="UniProtKB">
        <authorList>
            <consortium name="Ensembl"/>
        </authorList>
    </citation>
    <scope>IDENTIFICATION</scope>
</reference>
<evidence type="ECO:0000259" key="11">
    <source>
        <dbReference type="Pfam" id="PF00711"/>
    </source>
</evidence>
<sequence length="108" mass="11955">MWGNTAFPDPIPPGCTLFLVEFLLPCCTLRNHCQPCENPGQEQTMRIVYLLLPFILLLAQGAAGSSRALGRADCLRRNGFCTFLKCPSLTIISGTCSRFQLCCKKIWG</sequence>
<keyword evidence="10" id="KW-1133">Transmembrane helix</keyword>
<accession>A0A8C9G335</accession>
<reference evidence="12" key="1">
    <citation type="submission" date="2025-08" db="UniProtKB">
        <authorList>
            <consortium name="Ensembl"/>
        </authorList>
    </citation>
    <scope>IDENTIFICATION</scope>
</reference>
<dbReference type="InterPro" id="IPR001855">
    <property type="entry name" value="Defensin_beta-like"/>
</dbReference>
<evidence type="ECO:0000256" key="6">
    <source>
        <dbReference type="ARBA" id="ARBA00022729"/>
    </source>
</evidence>
<feature type="transmembrane region" description="Helical" evidence="10">
    <location>
        <begin position="47"/>
        <end position="69"/>
    </location>
</feature>
<keyword evidence="7" id="KW-0211">Defensin</keyword>
<dbReference type="AlphaFoldDB" id="A0A8C9G335"/>
<evidence type="ECO:0000256" key="4">
    <source>
        <dbReference type="ARBA" id="ARBA00022525"/>
    </source>
</evidence>
<keyword evidence="10" id="KW-0472">Membrane</keyword>
<dbReference type="GO" id="GO:0042056">
    <property type="term" value="F:chemoattractant activity"/>
    <property type="evidence" value="ECO:0007669"/>
    <property type="project" value="TreeGrafter"/>
</dbReference>
<dbReference type="GO" id="GO:0005615">
    <property type="term" value="C:extracellular space"/>
    <property type="evidence" value="ECO:0007669"/>
    <property type="project" value="TreeGrafter"/>
</dbReference>
<dbReference type="GO" id="GO:0060326">
    <property type="term" value="P:cell chemotaxis"/>
    <property type="evidence" value="ECO:0007669"/>
    <property type="project" value="TreeGrafter"/>
</dbReference>
<comment type="subcellular location">
    <subcellularLocation>
        <location evidence="1">Cytoplasmic granule</location>
    </subcellularLocation>
    <subcellularLocation>
        <location evidence="2">Secreted</location>
    </subcellularLocation>
</comment>
<evidence type="ECO:0000256" key="7">
    <source>
        <dbReference type="ARBA" id="ARBA00022940"/>
    </source>
</evidence>
<evidence type="ECO:0000256" key="10">
    <source>
        <dbReference type="SAM" id="Phobius"/>
    </source>
</evidence>
<keyword evidence="5" id="KW-0929">Antimicrobial</keyword>
<dbReference type="Pfam" id="PF00711">
    <property type="entry name" value="Defensin_beta"/>
    <property type="match status" value="1"/>
</dbReference>
<keyword evidence="6" id="KW-0732">Signal</keyword>
<evidence type="ECO:0000256" key="1">
    <source>
        <dbReference type="ARBA" id="ARBA00004463"/>
    </source>
</evidence>
<evidence type="ECO:0000256" key="5">
    <source>
        <dbReference type="ARBA" id="ARBA00022529"/>
    </source>
</evidence>
<dbReference type="GO" id="GO:0031731">
    <property type="term" value="F:CCR6 chemokine receptor binding"/>
    <property type="evidence" value="ECO:0007669"/>
    <property type="project" value="TreeGrafter"/>
</dbReference>
<keyword evidence="9" id="KW-1015">Disulfide bond</keyword>
<evidence type="ECO:0000256" key="9">
    <source>
        <dbReference type="ARBA" id="ARBA00023157"/>
    </source>
</evidence>
<comment type="similarity">
    <text evidence="3">Belongs to the beta-defensin family.</text>
</comment>
<proteinExistence type="inferred from homology"/>
<evidence type="ECO:0000256" key="8">
    <source>
        <dbReference type="ARBA" id="ARBA00023022"/>
    </source>
</evidence>
<protein>
    <recommendedName>
        <fullName evidence="11">Beta-defensin-like domain-containing protein</fullName>
    </recommendedName>
</protein>